<feature type="transmembrane region" description="Helical" evidence="2">
    <location>
        <begin position="87"/>
        <end position="106"/>
    </location>
</feature>
<protein>
    <submittedName>
        <fullName evidence="3">Uncharacterized protein</fullName>
    </submittedName>
</protein>
<keyword evidence="2" id="KW-0812">Transmembrane</keyword>
<accession>A0A484KMV5</accession>
<feature type="region of interest" description="Disordered" evidence="1">
    <location>
        <begin position="126"/>
        <end position="148"/>
    </location>
</feature>
<feature type="region of interest" description="Disordered" evidence="1">
    <location>
        <begin position="167"/>
        <end position="225"/>
    </location>
</feature>
<dbReference type="OrthoDB" id="2021107at2759"/>
<dbReference type="PANTHER" id="PTHR36339">
    <property type="entry name" value="F23A5.5"/>
    <property type="match status" value="1"/>
</dbReference>
<dbReference type="EMBL" id="OOIL02000495">
    <property type="protein sequence ID" value="VFQ65785.1"/>
    <property type="molecule type" value="Genomic_DNA"/>
</dbReference>
<evidence type="ECO:0000256" key="1">
    <source>
        <dbReference type="SAM" id="MobiDB-lite"/>
    </source>
</evidence>
<reference evidence="3 4" key="1">
    <citation type="submission" date="2018-04" db="EMBL/GenBank/DDBJ databases">
        <authorList>
            <person name="Vogel A."/>
        </authorList>
    </citation>
    <scope>NUCLEOTIDE SEQUENCE [LARGE SCALE GENOMIC DNA]</scope>
</reference>
<feature type="compositionally biased region" description="Basic and acidic residues" evidence="1">
    <location>
        <begin position="167"/>
        <end position="186"/>
    </location>
</feature>
<sequence>MGLIFATKSILAQLSHKFRPIGTRSLCSNNKPPSNNNIGKKNDVVDASSSSLTPYDTYKELDNLNFMKAAKILFSDPPKKKKFGLDFHLVQFFFACLPSLAVYLVAQYARYDMRRMEAENELKKKAEEEAAGKAKEIEETSELEKEELSDKKLLDLKARLDKLEETVKGMVVETKKESPVANRKEPPIGNQGKQPSITGERNTNNNGTQAGNSDAEKNPNKKSTG</sequence>
<keyword evidence="4" id="KW-1185">Reference proteome</keyword>
<feature type="compositionally biased region" description="Polar residues" evidence="1">
    <location>
        <begin position="191"/>
        <end position="212"/>
    </location>
</feature>
<keyword evidence="2" id="KW-1133">Transmembrane helix</keyword>
<dbReference type="PANTHER" id="PTHR36339:SF2">
    <property type="entry name" value="F23A5.5"/>
    <property type="match status" value="1"/>
</dbReference>
<gene>
    <name evidence="3" type="ORF">CCAM_LOCUS7561</name>
</gene>
<proteinExistence type="predicted"/>
<keyword evidence="2" id="KW-0472">Membrane</keyword>
<name>A0A484KMV5_9ASTE</name>
<evidence type="ECO:0000313" key="4">
    <source>
        <dbReference type="Proteomes" id="UP000595140"/>
    </source>
</evidence>
<evidence type="ECO:0000313" key="3">
    <source>
        <dbReference type="EMBL" id="VFQ65785.1"/>
    </source>
</evidence>
<dbReference type="AlphaFoldDB" id="A0A484KMV5"/>
<evidence type="ECO:0000256" key="2">
    <source>
        <dbReference type="SAM" id="Phobius"/>
    </source>
</evidence>
<organism evidence="3 4">
    <name type="scientific">Cuscuta campestris</name>
    <dbReference type="NCBI Taxonomy" id="132261"/>
    <lineage>
        <taxon>Eukaryota</taxon>
        <taxon>Viridiplantae</taxon>
        <taxon>Streptophyta</taxon>
        <taxon>Embryophyta</taxon>
        <taxon>Tracheophyta</taxon>
        <taxon>Spermatophyta</taxon>
        <taxon>Magnoliopsida</taxon>
        <taxon>eudicotyledons</taxon>
        <taxon>Gunneridae</taxon>
        <taxon>Pentapetalae</taxon>
        <taxon>asterids</taxon>
        <taxon>lamiids</taxon>
        <taxon>Solanales</taxon>
        <taxon>Convolvulaceae</taxon>
        <taxon>Cuscuteae</taxon>
        <taxon>Cuscuta</taxon>
        <taxon>Cuscuta subgen. Grammica</taxon>
        <taxon>Cuscuta sect. Cleistogrammica</taxon>
    </lineage>
</organism>
<dbReference type="Proteomes" id="UP000595140">
    <property type="component" value="Unassembled WGS sequence"/>
</dbReference>